<keyword evidence="2" id="KW-0472">Membrane</keyword>
<dbReference type="PANTHER" id="PTHR46558">
    <property type="entry name" value="TRACRIPTIONAL REGULATORY PROTEIN-RELATED-RELATED"/>
    <property type="match status" value="1"/>
</dbReference>
<reference evidence="4 5" key="1">
    <citation type="journal article" date="2010" name="Stand. Genomic Sci.">
        <title>Complete genome sequence of Olsenella uli type strain (VPI D76D-27C).</title>
        <authorList>
            <person name="Goker M."/>
            <person name="Held B."/>
            <person name="Lucas S."/>
            <person name="Nolan M."/>
            <person name="Yasawong M."/>
            <person name="Glavina Del Rio T."/>
            <person name="Tice H."/>
            <person name="Cheng J.F."/>
            <person name="Bruce D."/>
            <person name="Detter J.C."/>
            <person name="Tapia R."/>
            <person name="Han C."/>
            <person name="Goodwin L."/>
            <person name="Pitluck S."/>
            <person name="Liolios K."/>
            <person name="Ivanova N."/>
            <person name="Mavromatis K."/>
            <person name="Mikhailova N."/>
            <person name="Pati A."/>
            <person name="Chen A."/>
            <person name="Palaniappan K."/>
            <person name="Land M."/>
            <person name="Hauser L."/>
            <person name="Chang Y.J."/>
            <person name="Jeffries C.D."/>
            <person name="Rohde M."/>
            <person name="Sikorski J."/>
            <person name="Pukall R."/>
            <person name="Woyke T."/>
            <person name="Bristow J."/>
            <person name="Eisen J.A."/>
            <person name="Markowitz V."/>
            <person name="Hugenholtz P."/>
            <person name="Kyrpides N.C."/>
            <person name="Klenk H.P."/>
            <person name="Lapidus A."/>
        </authorList>
    </citation>
    <scope>NUCLEOTIDE SEQUENCE [LARGE SCALE GENOMIC DNA]</scope>
    <source>
        <strain evidence="5">ATCC 49627 / DSM 7084 / CIP 109912 / JCM 12494 / NCIMB 702895 / VPI D76D-27C</strain>
    </source>
</reference>
<dbReference type="Gene3D" id="1.10.260.40">
    <property type="entry name" value="lambda repressor-like DNA-binding domains"/>
    <property type="match status" value="1"/>
</dbReference>
<keyword evidence="5" id="KW-1185">Reference proteome</keyword>
<dbReference type="PROSITE" id="PS50943">
    <property type="entry name" value="HTH_CROC1"/>
    <property type="match status" value="1"/>
</dbReference>
<dbReference type="CDD" id="cd00093">
    <property type="entry name" value="HTH_XRE"/>
    <property type="match status" value="1"/>
</dbReference>
<feature type="transmembrane region" description="Helical" evidence="2">
    <location>
        <begin position="98"/>
        <end position="121"/>
    </location>
</feature>
<dbReference type="eggNOG" id="COG1476">
    <property type="taxonomic scope" value="Bacteria"/>
</dbReference>
<evidence type="ECO:0000313" key="4">
    <source>
        <dbReference type="EMBL" id="ADK67460.1"/>
    </source>
</evidence>
<dbReference type="GO" id="GO:0003677">
    <property type="term" value="F:DNA binding"/>
    <property type="evidence" value="ECO:0007669"/>
    <property type="project" value="UniProtKB-KW"/>
</dbReference>
<evidence type="ECO:0000256" key="1">
    <source>
        <dbReference type="ARBA" id="ARBA00023125"/>
    </source>
</evidence>
<dbReference type="SUPFAM" id="SSF47413">
    <property type="entry name" value="lambda repressor-like DNA-binding domains"/>
    <property type="match status" value="1"/>
</dbReference>
<evidence type="ECO:0000313" key="5">
    <source>
        <dbReference type="Proteomes" id="UP000000333"/>
    </source>
</evidence>
<feature type="transmembrane region" description="Helical" evidence="2">
    <location>
        <begin position="217"/>
        <end position="240"/>
    </location>
</feature>
<dbReference type="PANTHER" id="PTHR46558:SF4">
    <property type="entry name" value="DNA-BIDING PHAGE PROTEIN"/>
    <property type="match status" value="1"/>
</dbReference>
<feature type="transmembrane region" description="Helical" evidence="2">
    <location>
        <begin position="187"/>
        <end position="205"/>
    </location>
</feature>
<dbReference type="AlphaFoldDB" id="E1QYJ6"/>
<dbReference type="InterPro" id="IPR010982">
    <property type="entry name" value="Lambda_DNA-bd_dom_sf"/>
</dbReference>
<dbReference type="eggNOG" id="COG0811">
    <property type="taxonomic scope" value="Bacteria"/>
</dbReference>
<dbReference type="HOGENOM" id="CLU_060318_0_0_11"/>
<organism evidence="4 5">
    <name type="scientific">Olsenella uli (strain ATCC 49627 / DSM 7084 / CCUG 31166 / CIP 109912 / JCM 12494 / LMG 11480 / NCIMB 702895 / VPI D76D-27C)</name>
    <name type="common">Lactobacillus uli</name>
    <dbReference type="NCBI Taxonomy" id="633147"/>
    <lineage>
        <taxon>Bacteria</taxon>
        <taxon>Bacillati</taxon>
        <taxon>Actinomycetota</taxon>
        <taxon>Coriobacteriia</taxon>
        <taxon>Coriobacteriales</taxon>
        <taxon>Atopobiaceae</taxon>
        <taxon>Olsenella</taxon>
    </lineage>
</organism>
<dbReference type="SMART" id="SM00530">
    <property type="entry name" value="HTH_XRE"/>
    <property type="match status" value="1"/>
</dbReference>
<dbReference type="KEGG" id="ols:Olsu_0336"/>
<gene>
    <name evidence="4" type="ordered locus">Olsu_0336</name>
</gene>
<dbReference type="STRING" id="633147.Olsu_0336"/>
<keyword evidence="2" id="KW-0812">Transmembrane</keyword>
<keyword evidence="2" id="KW-1133">Transmembrane helix</keyword>
<dbReference type="GeneID" id="78511798"/>
<feature type="transmembrane region" description="Helical" evidence="2">
    <location>
        <begin position="311"/>
        <end position="331"/>
    </location>
</feature>
<dbReference type="PATRIC" id="fig|633147.7.peg.1835"/>
<evidence type="ECO:0000259" key="3">
    <source>
        <dbReference type="PROSITE" id="PS50943"/>
    </source>
</evidence>
<keyword evidence="1" id="KW-0238">DNA-binding</keyword>
<feature type="domain" description="HTH cro/C1-type" evidence="3">
    <location>
        <begin position="7"/>
        <end position="61"/>
    </location>
</feature>
<feature type="transmembrane region" description="Helical" evidence="2">
    <location>
        <begin position="133"/>
        <end position="152"/>
    </location>
</feature>
<dbReference type="OrthoDB" id="9801008at2"/>
<dbReference type="EMBL" id="CP002106">
    <property type="protein sequence ID" value="ADK67460.1"/>
    <property type="molecule type" value="Genomic_DNA"/>
</dbReference>
<sequence>MSFRDNLQHLRATRGMTQEQLAMMVGVSRQSVTKWESERAYPEMDKLLKICQVFDCTIDDLVQGDLTTRAGEPKRAMPQEAGDSIGYEEHCRSHALRLAVSVGLFVGGSGAGMLVGALMQAMAASTNDEASSIAIGVGVLIFVAAGLALLIPTTTGHNAFRREHPYVIDFYSAKERGKNERLRARELAAGISNVLLGAIVAMVLGDSFDNGSWQESLVMSLMMILIAIGVGVIVHAGALWDMTNIEKYNTEALCSLSQKEFESAMEDLDEGERRRMVRERQKSKATGTSCALVMLGATIIALPLLFVTKVYWFWAPWPIGGVACGIIGTWVNRKD</sequence>
<dbReference type="Pfam" id="PF01381">
    <property type="entry name" value="HTH_3"/>
    <property type="match status" value="1"/>
</dbReference>
<dbReference type="RefSeq" id="WP_013251212.1">
    <property type="nucleotide sequence ID" value="NC_014363.1"/>
</dbReference>
<accession>E1QYJ6</accession>
<protein>
    <submittedName>
        <fullName evidence="4">Transcriptional regulator, XRE family</fullName>
    </submittedName>
</protein>
<dbReference type="Proteomes" id="UP000000333">
    <property type="component" value="Chromosome"/>
</dbReference>
<feature type="transmembrane region" description="Helical" evidence="2">
    <location>
        <begin position="285"/>
        <end position="305"/>
    </location>
</feature>
<evidence type="ECO:0000256" key="2">
    <source>
        <dbReference type="SAM" id="Phobius"/>
    </source>
</evidence>
<proteinExistence type="predicted"/>
<name>E1QYJ6_OLSUV</name>
<dbReference type="InterPro" id="IPR001387">
    <property type="entry name" value="Cro/C1-type_HTH"/>
</dbReference>